<dbReference type="GO" id="GO:0008270">
    <property type="term" value="F:zinc ion binding"/>
    <property type="evidence" value="ECO:0007669"/>
    <property type="project" value="UniProtKB-KW"/>
</dbReference>
<evidence type="ECO:0000313" key="4">
    <source>
        <dbReference type="EMBL" id="OXA45287.1"/>
    </source>
</evidence>
<evidence type="ECO:0000259" key="3">
    <source>
        <dbReference type="PROSITE" id="PS50158"/>
    </source>
</evidence>
<dbReference type="SMART" id="SM00343">
    <property type="entry name" value="ZnF_C2HC"/>
    <property type="match status" value="1"/>
</dbReference>
<dbReference type="AlphaFoldDB" id="A0A226DKT9"/>
<evidence type="ECO:0000256" key="2">
    <source>
        <dbReference type="SAM" id="MobiDB-lite"/>
    </source>
</evidence>
<organism evidence="4 5">
    <name type="scientific">Folsomia candida</name>
    <name type="common">Springtail</name>
    <dbReference type="NCBI Taxonomy" id="158441"/>
    <lineage>
        <taxon>Eukaryota</taxon>
        <taxon>Metazoa</taxon>
        <taxon>Ecdysozoa</taxon>
        <taxon>Arthropoda</taxon>
        <taxon>Hexapoda</taxon>
        <taxon>Collembola</taxon>
        <taxon>Entomobryomorpha</taxon>
        <taxon>Isotomoidea</taxon>
        <taxon>Isotomidae</taxon>
        <taxon>Proisotominae</taxon>
        <taxon>Folsomia</taxon>
    </lineage>
</organism>
<dbReference type="PANTHER" id="PTHR47481:SF14">
    <property type="entry name" value="RETROTRANSPOSON COPIA-LIKE N-TERMINAL DOMAIN-CONTAINING PROTEIN"/>
    <property type="match status" value="1"/>
</dbReference>
<evidence type="ECO:0000313" key="5">
    <source>
        <dbReference type="Proteomes" id="UP000198287"/>
    </source>
</evidence>
<keyword evidence="5" id="KW-1185">Reference proteome</keyword>
<keyword evidence="1" id="KW-0862">Zinc</keyword>
<dbReference type="PROSITE" id="PS50158">
    <property type="entry name" value="ZF_CCHC"/>
    <property type="match status" value="1"/>
</dbReference>
<feature type="region of interest" description="Disordered" evidence="2">
    <location>
        <begin position="199"/>
        <end position="223"/>
    </location>
</feature>
<feature type="region of interest" description="Disordered" evidence="2">
    <location>
        <begin position="432"/>
        <end position="452"/>
    </location>
</feature>
<sequence>MSKVIKIDHSNVKKLEGARNFSLWKLTLENIFWASGIQEIVFGKETRPSSDPDKEKAWDMSNRAGMAIILQTVDEKLTSYIFSSTTAAAMWTTLDQTFGKSNKWTKQELLQEFDKANLGEKTPTELINNLQSISGQLNAMGYKSLDGDAILSKVLHELSGPRFDSLVASWDVVPDAEKTVENLVQKLKIHESREEMWDKEGQSERAFSGKKKVNPVNGGGKKQGTCHVCGKRGHYKADCWSLLKKNEKESGEEKQPVKSQAGKSFMVKSGTQTSRDDFVWFCDSGTNVHVTGRSDWGRSCNSTSTYFEEMGNNSDQNVFYLPGGSNLFAKNCVLKKGFYTRSTREGTIFFTSDGEESLRAKLNDDNMQVMLFKPVEKLDKASSDDRLDPVKNAVERKAVFLGHKEQLAGEYMCDKKKSEIGEQFHKQFVHSVSASAPMNPQRKREEPQKQKASKKFDLNLMSIITTIIYMLTLGFGGCHKLQEGSPVIWRRNCEPAVIGHNSVTVKINLVSHMRTSSAGRTFCKSRHEIKAEMRRAL</sequence>
<comment type="caution">
    <text evidence="4">The sequence shown here is derived from an EMBL/GenBank/DDBJ whole genome shotgun (WGS) entry which is preliminary data.</text>
</comment>
<dbReference type="Proteomes" id="UP000198287">
    <property type="component" value="Unassembled WGS sequence"/>
</dbReference>
<protein>
    <submittedName>
        <fullName evidence="4">Copia protein</fullName>
    </submittedName>
</protein>
<feature type="domain" description="CCHC-type" evidence="3">
    <location>
        <begin position="226"/>
        <end position="239"/>
    </location>
</feature>
<dbReference type="EMBL" id="LNIX01000018">
    <property type="protein sequence ID" value="OXA45287.1"/>
    <property type="molecule type" value="Genomic_DNA"/>
</dbReference>
<proteinExistence type="predicted"/>
<dbReference type="Pfam" id="PF14223">
    <property type="entry name" value="Retrotran_gag_2"/>
    <property type="match status" value="1"/>
</dbReference>
<name>A0A226DKT9_FOLCA</name>
<dbReference type="SUPFAM" id="SSF57756">
    <property type="entry name" value="Retrovirus zinc finger-like domains"/>
    <property type="match status" value="1"/>
</dbReference>
<evidence type="ECO:0000256" key="1">
    <source>
        <dbReference type="PROSITE-ProRule" id="PRU00047"/>
    </source>
</evidence>
<gene>
    <name evidence="4" type="ORF">Fcan01_19894</name>
</gene>
<keyword evidence="1" id="KW-0863">Zinc-finger</keyword>
<dbReference type="GO" id="GO:0003676">
    <property type="term" value="F:nucleic acid binding"/>
    <property type="evidence" value="ECO:0007669"/>
    <property type="project" value="InterPro"/>
</dbReference>
<feature type="compositionally biased region" description="Basic and acidic residues" evidence="2">
    <location>
        <begin position="442"/>
        <end position="452"/>
    </location>
</feature>
<reference evidence="4 5" key="1">
    <citation type="submission" date="2015-12" db="EMBL/GenBank/DDBJ databases">
        <title>The genome of Folsomia candida.</title>
        <authorList>
            <person name="Faddeeva A."/>
            <person name="Derks M.F."/>
            <person name="Anvar Y."/>
            <person name="Smit S."/>
            <person name="Van Straalen N."/>
            <person name="Roelofs D."/>
        </authorList>
    </citation>
    <scope>NUCLEOTIDE SEQUENCE [LARGE SCALE GENOMIC DNA]</scope>
    <source>
        <strain evidence="4 5">VU population</strain>
        <tissue evidence="4">Whole body</tissue>
    </source>
</reference>
<dbReference type="InterPro" id="IPR001878">
    <property type="entry name" value="Znf_CCHC"/>
</dbReference>
<accession>A0A226DKT9</accession>
<dbReference type="InterPro" id="IPR036875">
    <property type="entry name" value="Znf_CCHC_sf"/>
</dbReference>
<dbReference type="PANTHER" id="PTHR47481">
    <property type="match status" value="1"/>
</dbReference>
<keyword evidence="1" id="KW-0479">Metal-binding</keyword>
<dbReference type="Gene3D" id="4.10.60.10">
    <property type="entry name" value="Zinc finger, CCHC-type"/>
    <property type="match status" value="1"/>
</dbReference>